<reference evidence="2" key="1">
    <citation type="journal article" date="2014" name="Int. J. Syst. Evol. Microbiol.">
        <title>Complete genome sequence of Corynebacterium casei LMG S-19264T (=DSM 44701T), isolated from a smear-ripened cheese.</title>
        <authorList>
            <consortium name="US DOE Joint Genome Institute (JGI-PGF)"/>
            <person name="Walter F."/>
            <person name="Albersmeier A."/>
            <person name="Kalinowski J."/>
            <person name="Ruckert C."/>
        </authorList>
    </citation>
    <scope>NUCLEOTIDE SEQUENCE</scope>
    <source>
        <strain evidence="2">CGMCC 4.7403</strain>
    </source>
</reference>
<name>A0A919GM85_9ACTN</name>
<reference evidence="2" key="2">
    <citation type="submission" date="2020-09" db="EMBL/GenBank/DDBJ databases">
        <authorList>
            <person name="Sun Q."/>
            <person name="Zhou Y."/>
        </authorList>
    </citation>
    <scope>NUCLEOTIDE SEQUENCE</scope>
    <source>
        <strain evidence="2">CGMCC 4.7403</strain>
    </source>
</reference>
<dbReference type="Proteomes" id="UP000603227">
    <property type="component" value="Unassembled WGS sequence"/>
</dbReference>
<dbReference type="AlphaFoldDB" id="A0A919GM85"/>
<feature type="domain" description="DUF397" evidence="1">
    <location>
        <begin position="10"/>
        <end position="62"/>
    </location>
</feature>
<accession>A0A919GM85</accession>
<dbReference type="InterPro" id="IPR007278">
    <property type="entry name" value="DUF397"/>
</dbReference>
<evidence type="ECO:0000313" key="2">
    <source>
        <dbReference type="EMBL" id="GHH87410.1"/>
    </source>
</evidence>
<organism evidence="2 3">
    <name type="scientific">Streptomyces capitiformicae</name>
    <dbReference type="NCBI Taxonomy" id="2014920"/>
    <lineage>
        <taxon>Bacteria</taxon>
        <taxon>Bacillati</taxon>
        <taxon>Actinomycetota</taxon>
        <taxon>Actinomycetes</taxon>
        <taxon>Kitasatosporales</taxon>
        <taxon>Streptomycetaceae</taxon>
        <taxon>Streptomyces</taxon>
    </lineage>
</organism>
<proteinExistence type="predicted"/>
<sequence>MRQPMTPPEHWQKSSFSGFGDGNDCVELAAISPHMVGLRESDTPATILTTTPTPVTHLLHAITTGRFRVPRA</sequence>
<evidence type="ECO:0000259" key="1">
    <source>
        <dbReference type="Pfam" id="PF04149"/>
    </source>
</evidence>
<comment type="caution">
    <text evidence="2">The sequence shown here is derived from an EMBL/GenBank/DDBJ whole genome shotgun (WGS) entry which is preliminary data.</text>
</comment>
<gene>
    <name evidence="2" type="ORF">GCM10017771_28440</name>
</gene>
<keyword evidence="3" id="KW-1185">Reference proteome</keyword>
<dbReference type="Pfam" id="PF04149">
    <property type="entry name" value="DUF397"/>
    <property type="match status" value="1"/>
</dbReference>
<dbReference type="EMBL" id="BNAT01000008">
    <property type="protein sequence ID" value="GHH87410.1"/>
    <property type="molecule type" value="Genomic_DNA"/>
</dbReference>
<evidence type="ECO:0000313" key="3">
    <source>
        <dbReference type="Proteomes" id="UP000603227"/>
    </source>
</evidence>
<protein>
    <recommendedName>
        <fullName evidence="1">DUF397 domain-containing protein</fullName>
    </recommendedName>
</protein>